<evidence type="ECO:0000259" key="1">
    <source>
        <dbReference type="Pfam" id="PF04851"/>
    </source>
</evidence>
<proteinExistence type="predicted"/>
<protein>
    <submittedName>
        <fullName evidence="2">DEAD/DEAH box helicase family protein</fullName>
    </submittedName>
</protein>
<accession>A0ABU9GAD9</accession>
<dbReference type="InterPro" id="IPR027417">
    <property type="entry name" value="P-loop_NTPase"/>
</dbReference>
<organism evidence="2 3">
    <name type="scientific">Marinomonas arenicola</name>
    <dbReference type="NCBI Taxonomy" id="569601"/>
    <lineage>
        <taxon>Bacteria</taxon>
        <taxon>Pseudomonadati</taxon>
        <taxon>Pseudomonadota</taxon>
        <taxon>Gammaproteobacteria</taxon>
        <taxon>Oceanospirillales</taxon>
        <taxon>Oceanospirillaceae</taxon>
        <taxon>Marinomonas</taxon>
    </lineage>
</organism>
<evidence type="ECO:0000313" key="3">
    <source>
        <dbReference type="Proteomes" id="UP001379949"/>
    </source>
</evidence>
<dbReference type="Gene3D" id="3.40.50.300">
    <property type="entry name" value="P-loop containing nucleotide triphosphate hydrolases"/>
    <property type="match status" value="1"/>
</dbReference>
<comment type="caution">
    <text evidence="2">The sequence shown here is derived from an EMBL/GenBank/DDBJ whole genome shotgun (WGS) entry which is preliminary data.</text>
</comment>
<evidence type="ECO:0000313" key="2">
    <source>
        <dbReference type="EMBL" id="MEL0615026.1"/>
    </source>
</evidence>
<keyword evidence="2" id="KW-0347">Helicase</keyword>
<keyword evidence="2" id="KW-0378">Hydrolase</keyword>
<sequence length="77" mass="8781">EKLSAERNVHKRFRNLVVSATGTVKTIISAFDFKRLYDTKPNANFLFIAHSEEILNHAQRAYRGVLKNNDFGELCVG</sequence>
<keyword evidence="2" id="KW-0067">ATP-binding</keyword>
<dbReference type="Pfam" id="PF04851">
    <property type="entry name" value="ResIII"/>
    <property type="match status" value="1"/>
</dbReference>
<keyword evidence="3" id="KW-1185">Reference proteome</keyword>
<dbReference type="EMBL" id="JBAKAR010000160">
    <property type="protein sequence ID" value="MEL0615026.1"/>
    <property type="molecule type" value="Genomic_DNA"/>
</dbReference>
<dbReference type="Proteomes" id="UP001379949">
    <property type="component" value="Unassembled WGS sequence"/>
</dbReference>
<reference evidence="2 3" key="1">
    <citation type="submission" date="2024-02" db="EMBL/GenBank/DDBJ databases">
        <title>Bacteria isolated from the canopy kelp, Nereocystis luetkeana.</title>
        <authorList>
            <person name="Pfister C.A."/>
            <person name="Younker I.T."/>
            <person name="Light S.H."/>
        </authorList>
    </citation>
    <scope>NUCLEOTIDE SEQUENCE [LARGE SCALE GENOMIC DNA]</scope>
    <source>
        <strain evidence="2 3">TI.4.07</strain>
    </source>
</reference>
<dbReference type="InterPro" id="IPR006935">
    <property type="entry name" value="Helicase/UvrB_N"/>
</dbReference>
<dbReference type="RefSeq" id="WP_341568236.1">
    <property type="nucleotide sequence ID" value="NZ_JBAKAR010000160.1"/>
</dbReference>
<feature type="non-terminal residue" evidence="2">
    <location>
        <position position="1"/>
    </location>
</feature>
<dbReference type="GO" id="GO:0004386">
    <property type="term" value="F:helicase activity"/>
    <property type="evidence" value="ECO:0007669"/>
    <property type="project" value="UniProtKB-KW"/>
</dbReference>
<feature type="non-terminal residue" evidence="2">
    <location>
        <position position="77"/>
    </location>
</feature>
<feature type="domain" description="Helicase/UvrB N-terminal" evidence="1">
    <location>
        <begin position="8"/>
        <end position="70"/>
    </location>
</feature>
<keyword evidence="2" id="KW-0547">Nucleotide-binding</keyword>
<gene>
    <name evidence="2" type="ORF">V6242_17950</name>
</gene>
<name>A0ABU9GAD9_9GAMM</name>